<dbReference type="Pfam" id="PF05368">
    <property type="entry name" value="NmrA"/>
    <property type="match status" value="1"/>
</dbReference>
<accession>A0A9N9ZGB8</accession>
<dbReference type="Gene3D" id="3.90.25.10">
    <property type="entry name" value="UDP-galactose 4-epimerase, domain 1"/>
    <property type="match status" value="1"/>
</dbReference>
<dbReference type="Gene3D" id="3.40.50.720">
    <property type="entry name" value="NAD(P)-binding Rossmann-like Domain"/>
    <property type="match status" value="1"/>
</dbReference>
<dbReference type="SUPFAM" id="SSF51735">
    <property type="entry name" value="NAD(P)-binding Rossmann-fold domains"/>
    <property type="match status" value="1"/>
</dbReference>
<dbReference type="InterPro" id="IPR036291">
    <property type="entry name" value="NAD(P)-bd_dom_sf"/>
</dbReference>
<dbReference type="Proteomes" id="UP000775872">
    <property type="component" value="Unassembled WGS sequence"/>
</dbReference>
<dbReference type="AlphaFoldDB" id="A0A9N9ZGB8"/>
<name>A0A9N9ZGB8_9HYPO</name>
<dbReference type="OrthoDB" id="9974981at2759"/>
<gene>
    <name evidence="4" type="ORF">CSOL1703_00016887</name>
</gene>
<keyword evidence="1" id="KW-0521">NADP</keyword>
<protein>
    <recommendedName>
        <fullName evidence="3">NmrA-like domain-containing protein</fullName>
    </recommendedName>
</protein>
<sequence length="302" mass="32695">MASIKTVAVVGGTGDLGSIIVEQLVKSGLFEVTVVTRGGKGGQIPAGVKSITADYESVDNLGKVLTGFDAVVSAVAGHLSDLQLRLLDAAIIAGVKRFIPSEFGSDTRLPKVKESPLTAGKIKVDAAIQEKVFKGLIEYTSILGGPWIDWMMGSGYCMSIPKRHFIIHDDGNLKFALTTRKAFGDAVVGALKNSEHTRNKVLAIEVIRLTQNRIIELTKEALPGQAIELVHVNTQERYQKGIKKLLSGQFDPSMIADIVCGFVFDPEMNIFQDAEEGNRLLGVQRLTEAEFKEILKSGPFVN</sequence>
<keyword evidence="5" id="KW-1185">Reference proteome</keyword>
<feature type="domain" description="NmrA-like" evidence="3">
    <location>
        <begin position="5"/>
        <end position="257"/>
    </location>
</feature>
<dbReference type="PANTHER" id="PTHR47706:SF1">
    <property type="entry name" value="CIPA-LIKE, PUTATIVE (AFU_ORTHOLOGUE AFUA_1G12460)-RELATED"/>
    <property type="match status" value="1"/>
</dbReference>
<evidence type="ECO:0000259" key="3">
    <source>
        <dbReference type="Pfam" id="PF05368"/>
    </source>
</evidence>
<evidence type="ECO:0000256" key="2">
    <source>
        <dbReference type="ARBA" id="ARBA00023002"/>
    </source>
</evidence>
<evidence type="ECO:0000313" key="5">
    <source>
        <dbReference type="Proteomes" id="UP000775872"/>
    </source>
</evidence>
<dbReference type="EMBL" id="CABFOC020000053">
    <property type="protein sequence ID" value="CAH0054986.1"/>
    <property type="molecule type" value="Genomic_DNA"/>
</dbReference>
<reference evidence="5" key="1">
    <citation type="submission" date="2019-06" db="EMBL/GenBank/DDBJ databases">
        <authorList>
            <person name="Broberg M."/>
        </authorList>
    </citation>
    <scope>NUCLEOTIDE SEQUENCE [LARGE SCALE GENOMIC DNA]</scope>
</reference>
<dbReference type="PANTHER" id="PTHR47706">
    <property type="entry name" value="NMRA-LIKE FAMILY PROTEIN"/>
    <property type="match status" value="1"/>
</dbReference>
<dbReference type="InterPro" id="IPR008030">
    <property type="entry name" value="NmrA-like"/>
</dbReference>
<organism evidence="4 5">
    <name type="scientific">Clonostachys solani</name>
    <dbReference type="NCBI Taxonomy" id="160281"/>
    <lineage>
        <taxon>Eukaryota</taxon>
        <taxon>Fungi</taxon>
        <taxon>Dikarya</taxon>
        <taxon>Ascomycota</taxon>
        <taxon>Pezizomycotina</taxon>
        <taxon>Sordariomycetes</taxon>
        <taxon>Hypocreomycetidae</taxon>
        <taxon>Hypocreales</taxon>
        <taxon>Bionectriaceae</taxon>
        <taxon>Clonostachys</taxon>
    </lineage>
</organism>
<keyword evidence="2" id="KW-0560">Oxidoreductase</keyword>
<dbReference type="GO" id="GO:0016491">
    <property type="term" value="F:oxidoreductase activity"/>
    <property type="evidence" value="ECO:0007669"/>
    <property type="project" value="UniProtKB-KW"/>
</dbReference>
<evidence type="ECO:0000313" key="4">
    <source>
        <dbReference type="EMBL" id="CAH0054986.1"/>
    </source>
</evidence>
<dbReference type="InterPro" id="IPR051609">
    <property type="entry name" value="NmrA/Isoflavone_reductase-like"/>
</dbReference>
<dbReference type="CDD" id="cd05259">
    <property type="entry name" value="PCBER_SDR_a"/>
    <property type="match status" value="1"/>
</dbReference>
<reference evidence="4 5" key="2">
    <citation type="submission" date="2021-10" db="EMBL/GenBank/DDBJ databases">
        <authorList>
            <person name="Piombo E."/>
        </authorList>
    </citation>
    <scope>NUCLEOTIDE SEQUENCE [LARGE SCALE GENOMIC DNA]</scope>
</reference>
<proteinExistence type="predicted"/>
<comment type="caution">
    <text evidence="4">The sequence shown here is derived from an EMBL/GenBank/DDBJ whole genome shotgun (WGS) entry which is preliminary data.</text>
</comment>
<dbReference type="InterPro" id="IPR045312">
    <property type="entry name" value="PCBER-like"/>
</dbReference>
<evidence type="ECO:0000256" key="1">
    <source>
        <dbReference type="ARBA" id="ARBA00022857"/>
    </source>
</evidence>